<sequence length="610" mass="65989">MKKIILAIFTIMLTLAIFGCGKAQQASGGGSSGGGGGGGNTAQTFSINGVIPAAAQAETSSMSVQGAADFKIKVLKFADSSQLDGEWTPNASGYYKIDGLPLGTVFVVVVENDTIKMKNLAFGSAKDKGTTKLVDLTPTSTATVEVVSKNTAAREMLGAFAADADIDAAVQNVQDEINSIYDSNPNDLPTTNTTVDESAKLDAIEAAAIHTYTLTVGISPNIAALDDVRVDRIPSANAYLKNTSVKLSLLCRNGWTGKSPVWSGIDNPDTDTAYIVMDSDKAVTANVTTQIALELPDIFLSWNSRVDGYLSVSPNPNNKTSYYITEPDSGESFKIWRYFYDEDQTVTLNLQGQAGVVYRLGVWENPPPDHGWPDDEDEADFSYYNEISDGAEVTLTMDFPQMIFNLETFRVLGVIPSGTTKTIDGNDGDWSSTYAALFDDTAPLNGDRNPKAEYAGQYGLKIESIKIARDANYLYFLWEQQDASFSEGLLHYYIISIRPYENTAGGDVMLQLRRYNPASTDGGAHDSNGDGFYSRIFYSGGGHPHPIDTTDTAGKVSGNFYEARVAISVVKDEFPSSSGEWAIKSRIMRMYPDGWRNDGAAALVPTRVTF</sequence>
<organism evidence="2 3">
    <name type="scientific">Termititenax aidoneus</name>
    <dbReference type="NCBI Taxonomy" id="2218524"/>
    <lineage>
        <taxon>Bacteria</taxon>
        <taxon>Bacillati</taxon>
        <taxon>Candidatus Margulisiibacteriota</taxon>
        <taxon>Candidatus Termititenacia</taxon>
        <taxon>Candidatus Termititenacales</taxon>
        <taxon>Candidatus Termititenacaceae</taxon>
        <taxon>Candidatus Termititenax</taxon>
    </lineage>
</organism>
<feature type="chain" id="PRO_5017202348" evidence="1">
    <location>
        <begin position="26"/>
        <end position="610"/>
    </location>
</feature>
<comment type="caution">
    <text evidence="2">The sequence shown here is derived from an EMBL/GenBank/DDBJ whole genome shotgun (WGS) entry which is preliminary data.</text>
</comment>
<dbReference type="PROSITE" id="PS51257">
    <property type="entry name" value="PROKAR_LIPOPROTEIN"/>
    <property type="match status" value="1"/>
</dbReference>
<protein>
    <submittedName>
        <fullName evidence="2">Uncharacterized protein</fullName>
    </submittedName>
</protein>
<evidence type="ECO:0000313" key="2">
    <source>
        <dbReference type="EMBL" id="GBR74518.1"/>
    </source>
</evidence>
<evidence type="ECO:0000313" key="3">
    <source>
        <dbReference type="Proteomes" id="UP000269352"/>
    </source>
</evidence>
<evidence type="ECO:0000256" key="1">
    <source>
        <dbReference type="SAM" id="SignalP"/>
    </source>
</evidence>
<feature type="signal peptide" evidence="1">
    <location>
        <begin position="1"/>
        <end position="25"/>
    </location>
</feature>
<gene>
    <name evidence="2" type="ORF">NO1_1677</name>
</gene>
<dbReference type="Proteomes" id="UP000269352">
    <property type="component" value="Unassembled WGS sequence"/>
</dbReference>
<reference evidence="2 3" key="1">
    <citation type="journal article" date="2019" name="ISME J.">
        <title>Genome analyses of uncultured TG2/ZB3 bacteria in 'Margulisbacteria' specifically attached to ectosymbiotic spirochetes of protists in the termite gut.</title>
        <authorList>
            <person name="Utami Y.D."/>
            <person name="Kuwahara H."/>
            <person name="Igai K."/>
            <person name="Murakami T."/>
            <person name="Sugaya K."/>
            <person name="Morikawa T."/>
            <person name="Nagura Y."/>
            <person name="Yuki M."/>
            <person name="Deevong P."/>
            <person name="Inoue T."/>
            <person name="Kihara K."/>
            <person name="Lo N."/>
            <person name="Yamada A."/>
            <person name="Ohkuma M."/>
            <person name="Hongoh Y."/>
        </authorList>
    </citation>
    <scope>NUCLEOTIDE SEQUENCE [LARGE SCALE GENOMIC DNA]</scope>
    <source>
        <strain evidence="2">NkOx7-01</strain>
    </source>
</reference>
<name>A0A388TCD6_TERA1</name>
<keyword evidence="3" id="KW-1185">Reference proteome</keyword>
<proteinExistence type="predicted"/>
<dbReference type="EMBL" id="BGZN01000051">
    <property type="protein sequence ID" value="GBR74518.1"/>
    <property type="molecule type" value="Genomic_DNA"/>
</dbReference>
<keyword evidence="1" id="KW-0732">Signal</keyword>
<dbReference type="AlphaFoldDB" id="A0A388TCD6"/>
<accession>A0A388TCD6</accession>